<proteinExistence type="predicted"/>
<evidence type="ECO:0000313" key="1">
    <source>
        <dbReference type="EMBL" id="EHM00715.1"/>
    </source>
</evidence>
<gene>
    <name evidence="1" type="ORF">HMPREF9103_00354</name>
</gene>
<sequence>MESVKVIDNQSIFSSKEFIAMSNKLEILKEYQEAASKLDQLKSKEAAVCRSQQNAGDGTVVIKPQFGNEMNQLNEKCVQLNMILEAMDVAED</sequence>
<reference evidence="1 2" key="1">
    <citation type="submission" date="2011-09" db="EMBL/GenBank/DDBJ databases">
        <authorList>
            <person name="Weinstock G."/>
            <person name="Sodergren E."/>
            <person name="Clifton S."/>
            <person name="Fulton L."/>
            <person name="Fulton B."/>
            <person name="Courtney L."/>
            <person name="Fronick C."/>
            <person name="Harrison M."/>
            <person name="Strong C."/>
            <person name="Farmer C."/>
            <person name="Delahaunty K."/>
            <person name="Markovic C."/>
            <person name="Hall O."/>
            <person name="Minx P."/>
            <person name="Tomlinson C."/>
            <person name="Mitreva M."/>
            <person name="Hou S."/>
            <person name="Chen J."/>
            <person name="Wollam A."/>
            <person name="Pepin K.H."/>
            <person name="Johnson M."/>
            <person name="Bhonagiri V."/>
            <person name="Zhang X."/>
            <person name="Suruliraj S."/>
            <person name="Warren W."/>
            <person name="Chinwalla A."/>
            <person name="Mardis E.R."/>
            <person name="Wilson R.K."/>
        </authorList>
    </citation>
    <scope>NUCLEOTIDE SEQUENCE [LARGE SCALE GENOMIC DNA]</scope>
    <source>
        <strain evidence="1 2">F0439</strain>
    </source>
</reference>
<dbReference type="AlphaFoldDB" id="G9ZKV6"/>
<comment type="caution">
    <text evidence="1">The sequence shown here is derived from an EMBL/GenBank/DDBJ whole genome shotgun (WGS) entry which is preliminary data.</text>
</comment>
<dbReference type="EMBL" id="AGEY01000021">
    <property type="protein sequence ID" value="EHM00715.1"/>
    <property type="molecule type" value="Genomic_DNA"/>
</dbReference>
<dbReference type="PATRIC" id="fig|797515.3.peg.326"/>
<dbReference type="STRING" id="797515.HMPREF9103_00354"/>
<dbReference type="eggNOG" id="ENOG5030AEB">
    <property type="taxonomic scope" value="Bacteria"/>
</dbReference>
<protein>
    <submittedName>
        <fullName evidence="1">Uncharacterized protein</fullName>
    </submittedName>
</protein>
<dbReference type="HOGENOM" id="CLU_186802_0_0_9"/>
<evidence type="ECO:0000313" key="2">
    <source>
        <dbReference type="Proteomes" id="UP000004625"/>
    </source>
</evidence>
<accession>G9ZKV6</accession>
<name>G9ZKV6_9LACO</name>
<keyword evidence="2" id="KW-1185">Reference proteome</keyword>
<organism evidence="1 2">
    <name type="scientific">Lentilactobacillus parafarraginis F0439</name>
    <dbReference type="NCBI Taxonomy" id="797515"/>
    <lineage>
        <taxon>Bacteria</taxon>
        <taxon>Bacillati</taxon>
        <taxon>Bacillota</taxon>
        <taxon>Bacilli</taxon>
        <taxon>Lactobacillales</taxon>
        <taxon>Lactobacillaceae</taxon>
        <taxon>Lentilactobacillus</taxon>
    </lineage>
</organism>
<dbReference type="Proteomes" id="UP000004625">
    <property type="component" value="Unassembled WGS sequence"/>
</dbReference>